<keyword evidence="15" id="KW-1185">Reference proteome</keyword>
<dbReference type="InterPro" id="IPR055344">
    <property type="entry name" value="SecD_SecF_C_bact"/>
</dbReference>
<dbReference type="InterPro" id="IPR048634">
    <property type="entry name" value="SecD_SecF_C"/>
</dbReference>
<dbReference type="InterPro" id="IPR005791">
    <property type="entry name" value="SecD"/>
</dbReference>
<evidence type="ECO:0000256" key="9">
    <source>
        <dbReference type="HAMAP-Rule" id="MF_01463"/>
    </source>
</evidence>
<organism evidence="14 15">
    <name type="scientific">Micromonospora endophytica</name>
    <dbReference type="NCBI Taxonomy" id="515350"/>
    <lineage>
        <taxon>Bacteria</taxon>
        <taxon>Bacillati</taxon>
        <taxon>Actinomycetota</taxon>
        <taxon>Actinomycetes</taxon>
        <taxon>Micromonosporales</taxon>
        <taxon>Micromonosporaceae</taxon>
        <taxon>Micromonospora</taxon>
    </lineage>
</organism>
<evidence type="ECO:0000256" key="6">
    <source>
        <dbReference type="ARBA" id="ARBA00022989"/>
    </source>
</evidence>
<dbReference type="GO" id="GO:0006605">
    <property type="term" value="P:protein targeting"/>
    <property type="evidence" value="ECO:0007669"/>
    <property type="project" value="UniProtKB-UniRule"/>
</dbReference>
<dbReference type="GO" id="GO:0065002">
    <property type="term" value="P:intracellular protein transmembrane transport"/>
    <property type="evidence" value="ECO:0007669"/>
    <property type="project" value="UniProtKB-UniRule"/>
</dbReference>
<keyword evidence="7 9" id="KW-0811">Translocation</keyword>
<keyword evidence="3 9" id="KW-1003">Cell membrane</keyword>
<dbReference type="InterPro" id="IPR048631">
    <property type="entry name" value="SecD_1st"/>
</dbReference>
<comment type="subunit">
    <text evidence="9">Forms a complex with SecF. Part of the essential Sec protein translocation apparatus which comprises SecA, SecYEG and auxiliary proteins SecDF. Other proteins may also be involved.</text>
</comment>
<dbReference type="Pfam" id="PF22599">
    <property type="entry name" value="SecDF_P1_head"/>
    <property type="match status" value="1"/>
</dbReference>
<dbReference type="Gene3D" id="3.30.70.3220">
    <property type="match status" value="1"/>
</dbReference>
<feature type="region of interest" description="Disordered" evidence="10">
    <location>
        <begin position="604"/>
        <end position="624"/>
    </location>
</feature>
<dbReference type="InterPro" id="IPR054384">
    <property type="entry name" value="SecDF_P1_head"/>
</dbReference>
<dbReference type="GO" id="GO:0005886">
    <property type="term" value="C:plasma membrane"/>
    <property type="evidence" value="ECO:0007669"/>
    <property type="project" value="UniProtKB-SubCell"/>
</dbReference>
<dbReference type="OrthoDB" id="5240379at2"/>
<evidence type="ECO:0000256" key="7">
    <source>
        <dbReference type="ARBA" id="ARBA00023010"/>
    </source>
</evidence>
<dbReference type="PANTHER" id="PTHR30081">
    <property type="entry name" value="PROTEIN-EXPORT MEMBRANE PROTEIN SEC"/>
    <property type="match status" value="1"/>
</dbReference>
<feature type="transmembrane region" description="Helical" evidence="9">
    <location>
        <begin position="560"/>
        <end position="579"/>
    </location>
</feature>
<evidence type="ECO:0000256" key="1">
    <source>
        <dbReference type="ARBA" id="ARBA00004651"/>
    </source>
</evidence>
<keyword evidence="4 9" id="KW-0812">Transmembrane</keyword>
<feature type="domain" description="SecDF P1 head subdomain" evidence="13">
    <location>
        <begin position="302"/>
        <end position="411"/>
    </location>
</feature>
<dbReference type="NCBIfam" id="TIGR01129">
    <property type="entry name" value="secD"/>
    <property type="match status" value="1"/>
</dbReference>
<evidence type="ECO:0000256" key="10">
    <source>
        <dbReference type="SAM" id="MobiDB-lite"/>
    </source>
</evidence>
<dbReference type="RefSeq" id="WP_111244313.1">
    <property type="nucleotide sequence ID" value="NZ_AP023358.1"/>
</dbReference>
<dbReference type="HAMAP" id="MF_01463_B">
    <property type="entry name" value="SecD_B"/>
    <property type="match status" value="1"/>
</dbReference>
<evidence type="ECO:0000313" key="14">
    <source>
        <dbReference type="EMBL" id="PZF93960.1"/>
    </source>
</evidence>
<evidence type="ECO:0000256" key="8">
    <source>
        <dbReference type="ARBA" id="ARBA00023136"/>
    </source>
</evidence>
<comment type="caution">
    <text evidence="9">Lacks conserved residue(s) required for the propagation of feature annotation.</text>
</comment>
<feature type="compositionally biased region" description="Low complexity" evidence="10">
    <location>
        <begin position="138"/>
        <end position="169"/>
    </location>
</feature>
<dbReference type="SUPFAM" id="SSF82866">
    <property type="entry name" value="Multidrug efflux transporter AcrB transmembrane domain"/>
    <property type="match status" value="1"/>
</dbReference>
<comment type="similarity">
    <text evidence="9">Belongs to the SecD/SecF family. SecD subfamily.</text>
</comment>
<feature type="domain" description="Protein translocase subunit SecDF P1" evidence="12">
    <location>
        <begin position="68"/>
        <end position="121"/>
    </location>
</feature>
<feature type="compositionally biased region" description="Low complexity" evidence="10">
    <location>
        <begin position="177"/>
        <end position="203"/>
    </location>
</feature>
<dbReference type="EMBL" id="POTX01000113">
    <property type="protein sequence ID" value="PZF93960.1"/>
    <property type="molecule type" value="Genomic_DNA"/>
</dbReference>
<keyword evidence="2 9" id="KW-0813">Transport</keyword>
<dbReference type="GO" id="GO:0015450">
    <property type="term" value="F:protein-transporting ATPase activity"/>
    <property type="evidence" value="ECO:0007669"/>
    <property type="project" value="InterPro"/>
</dbReference>
<dbReference type="Gene3D" id="3.30.1360.200">
    <property type="match status" value="1"/>
</dbReference>
<keyword evidence="6 9" id="KW-1133">Transmembrane helix</keyword>
<evidence type="ECO:0000256" key="2">
    <source>
        <dbReference type="ARBA" id="ARBA00022448"/>
    </source>
</evidence>
<evidence type="ECO:0000256" key="4">
    <source>
        <dbReference type="ARBA" id="ARBA00022692"/>
    </source>
</evidence>
<evidence type="ECO:0000256" key="5">
    <source>
        <dbReference type="ARBA" id="ARBA00022927"/>
    </source>
</evidence>
<gene>
    <name evidence="9 14" type="primary">secD</name>
    <name evidence="14" type="ORF">C1I93_17215</name>
</gene>
<dbReference type="Gene3D" id="1.20.1640.10">
    <property type="entry name" value="Multidrug efflux transporter AcrB transmembrane domain"/>
    <property type="match status" value="1"/>
</dbReference>
<proteinExistence type="inferred from homology"/>
<dbReference type="Pfam" id="PF02355">
    <property type="entry name" value="SecD_SecF_C"/>
    <property type="match status" value="1"/>
</dbReference>
<evidence type="ECO:0000259" key="12">
    <source>
        <dbReference type="Pfam" id="PF21760"/>
    </source>
</evidence>
<accession>A0A2W2C885</accession>
<evidence type="ECO:0000259" key="11">
    <source>
        <dbReference type="Pfam" id="PF02355"/>
    </source>
</evidence>
<comment type="caution">
    <text evidence="14">The sequence shown here is derived from an EMBL/GenBank/DDBJ whole genome shotgun (WGS) entry which is preliminary data.</text>
</comment>
<dbReference type="AlphaFoldDB" id="A0A2W2C885"/>
<dbReference type="GO" id="GO:0043952">
    <property type="term" value="P:protein transport by the Sec complex"/>
    <property type="evidence" value="ECO:0007669"/>
    <property type="project" value="UniProtKB-UniRule"/>
</dbReference>
<feature type="transmembrane region" description="Helical" evidence="9">
    <location>
        <begin position="432"/>
        <end position="451"/>
    </location>
</feature>
<feature type="transmembrane region" description="Helical" evidence="9">
    <location>
        <begin position="483"/>
        <end position="508"/>
    </location>
</feature>
<feature type="domain" description="Protein export membrane protein SecD/SecF C-terminal" evidence="11">
    <location>
        <begin position="414"/>
        <end position="587"/>
    </location>
</feature>
<reference evidence="14 15" key="1">
    <citation type="submission" date="2018-01" db="EMBL/GenBank/DDBJ databases">
        <title>Draft genome sequence of Jishengella endophytica.</title>
        <authorList>
            <person name="Sahin N."/>
            <person name="Ay H."/>
            <person name="Saygin H."/>
        </authorList>
    </citation>
    <scope>NUCLEOTIDE SEQUENCE [LARGE SCALE GENOMIC DNA]</scope>
    <source>
        <strain evidence="14 15">DSM 45430</strain>
    </source>
</reference>
<evidence type="ECO:0000256" key="3">
    <source>
        <dbReference type="ARBA" id="ARBA00022475"/>
    </source>
</evidence>
<dbReference type="InterPro" id="IPR022646">
    <property type="entry name" value="SecD/SecF_CS"/>
</dbReference>
<dbReference type="PANTHER" id="PTHR30081:SF1">
    <property type="entry name" value="PROTEIN TRANSLOCASE SUBUNIT SECD"/>
    <property type="match status" value="1"/>
</dbReference>
<keyword evidence="5 9" id="KW-0653">Protein transport</keyword>
<evidence type="ECO:0000259" key="13">
    <source>
        <dbReference type="Pfam" id="PF22599"/>
    </source>
</evidence>
<keyword evidence="8 9" id="KW-0472">Membrane</keyword>
<dbReference type="Pfam" id="PF07549">
    <property type="entry name" value="Sec_GG"/>
    <property type="match status" value="1"/>
</dbReference>
<dbReference type="InterPro" id="IPR022813">
    <property type="entry name" value="SecD/SecF_arch_bac"/>
</dbReference>
<dbReference type="Proteomes" id="UP000248627">
    <property type="component" value="Unassembled WGS sequence"/>
</dbReference>
<dbReference type="NCBIfam" id="TIGR00916">
    <property type="entry name" value="2A0604s01"/>
    <property type="match status" value="1"/>
</dbReference>
<feature type="transmembrane region" description="Helical" evidence="9">
    <location>
        <begin position="458"/>
        <end position="477"/>
    </location>
</feature>
<evidence type="ECO:0000313" key="15">
    <source>
        <dbReference type="Proteomes" id="UP000248627"/>
    </source>
</evidence>
<comment type="subcellular location">
    <subcellularLocation>
        <location evidence="1 9">Cell membrane</location>
        <topology evidence="1 9">Multi-pass membrane protein</topology>
    </subcellularLocation>
</comment>
<name>A0A2W2C885_9ACTN</name>
<comment type="function">
    <text evidence="9">Part of the Sec protein translocase complex. Interacts with the SecYEG preprotein conducting channel. SecDF uses the proton motive force (PMF) to complete protein translocation after the ATP-dependent function of SecA.</text>
</comment>
<dbReference type="Pfam" id="PF21760">
    <property type="entry name" value="SecD_1st"/>
    <property type="match status" value="1"/>
</dbReference>
<sequence length="624" mass="65300">MRPGRQLAVLAGIFVVLYLLVFFSGGASGGWKDRLEPRLGLDLVGGTRMTLEATNTADGRAPTAENLERARQIIESRVNGYGVAEAEVVTEGDRNIVVSLPGENRDLTEVGTAAELRFRKVLKIADGSGTIPSPAPSPADSAEPTPSGSAAPSGSASPTPNAEASASPSGGQGGGAPTPSATPSAAATPSASPSASEEPVPQSIEEQRRAVEQKVGAEAWAAANGLQAPADLSADPTLAEKLKPFAELTGREVAALPAQMQFNVPTIGCVQLDERPAGSISNPDDQVVACEGGYAKNLLDVAKVQGTDVSDANAVRDQTSQWVVSLNFTSSGQDKWTALTREAFNNEGQACDASALGDEGKCRVAVVLDNEIISSPQIQGVLTGNSQITGNFSNAEAAELAGYLSYGALPVTFEPQEQQNVTATLGESHLRAGLLAAGIGMLLVIIYSFFYYRLLGSVIFASLVLSALLLFGALVLLGRQIGFTLTLAGIAGIIVSLGVAADSFVIYFERLKDEIREGRSPRSAVSRAWVRARRTIISANAITIMSAVVLYLVSVGTVKGFAFALGLATVLDLVVVFLFRHPMMAMLARSRAFLSPRVSGLGRVLPPRSEQQAQSRNPRVVKEA</sequence>
<feature type="transmembrane region" description="Helical" evidence="9">
    <location>
        <begin position="536"/>
        <end position="554"/>
    </location>
</feature>
<protein>
    <recommendedName>
        <fullName evidence="9">Protein translocase subunit SecD</fullName>
    </recommendedName>
</protein>
<feature type="region of interest" description="Disordered" evidence="10">
    <location>
        <begin position="126"/>
        <end position="216"/>
    </location>
</feature>